<keyword evidence="2" id="KW-0812">Transmembrane</keyword>
<accession>A0ABR7Y7N5</accession>
<dbReference type="EMBL" id="JACNYK010000006">
    <property type="protein sequence ID" value="MBD1427316.1"/>
    <property type="molecule type" value="Genomic_DNA"/>
</dbReference>
<sequence length="539" mass="61706">MKHRYLCLFLVVFLLLSACGDVLTSGGSTDGAIEHVIQEISRLQEATSDHTTPLPEIEAAFATVDSIARELQSPSLSIWTNTQIGFYYYQLTKLEKALPYFLKSSRGITANPTQQLIDPADCLIKNAYFFGNIGDHDLAVNYLSQAVLLVDTTSSAYATIHFALGSEYRSLGNEERAIQHFVFSKEAARDRDPVRYAKALGELALNEKDLMKAEHMLLEDIQLSEMHGDQRNAMFARIRLAKIYVDREEWEEATLLLDRAQAYAAMRTNLTGFEQEITTLKLAVAVASNDRNAQLELHRHLQTINNRLAETDGKEVVMKVNLELQRARAHNDILLKKVKLQQSKVTAIALLSICFLLVVVAIFLRRSKMQALKMHQLKFERIVMNFELEKVKSESKYAQAQQTIQTYVTFLDERNTAIQELNEVVEHLQKSSSTNAQHQRQRLEQLLQEHLMTEENWSRFRTTFMVEYPAFYEHVTRELTGITESQLRIVLLQKLGLNNLMMANLLGVGQDSIKKAKQRLRKKYGDSYERLDNLETDRV</sequence>
<dbReference type="RefSeq" id="WP_190310472.1">
    <property type="nucleotide sequence ID" value="NZ_JACNYK010000006.1"/>
</dbReference>
<dbReference type="Gene3D" id="1.25.40.10">
    <property type="entry name" value="Tetratricopeptide repeat domain"/>
    <property type="match status" value="1"/>
</dbReference>
<dbReference type="Proteomes" id="UP000606494">
    <property type="component" value="Unassembled WGS sequence"/>
</dbReference>
<keyword evidence="1" id="KW-0175">Coiled coil</keyword>
<name>A0ABR7Y7N5_9SPHI</name>
<keyword evidence="2" id="KW-1133">Transmembrane helix</keyword>
<evidence type="ECO:0008006" key="6">
    <source>
        <dbReference type="Google" id="ProtNLM"/>
    </source>
</evidence>
<gene>
    <name evidence="4" type="ORF">H8B17_17190</name>
</gene>
<proteinExistence type="predicted"/>
<evidence type="ECO:0000313" key="5">
    <source>
        <dbReference type="Proteomes" id="UP000606494"/>
    </source>
</evidence>
<dbReference type="SUPFAM" id="SSF48452">
    <property type="entry name" value="TPR-like"/>
    <property type="match status" value="1"/>
</dbReference>
<keyword evidence="5" id="KW-1185">Reference proteome</keyword>
<feature type="chain" id="PRO_5047249074" description="MalT-like TPR region domain-containing protein" evidence="3">
    <location>
        <begin position="21"/>
        <end position="539"/>
    </location>
</feature>
<dbReference type="PROSITE" id="PS51257">
    <property type="entry name" value="PROKAR_LIPOPROTEIN"/>
    <property type="match status" value="1"/>
</dbReference>
<feature type="signal peptide" evidence="3">
    <location>
        <begin position="1"/>
        <end position="20"/>
    </location>
</feature>
<evidence type="ECO:0000256" key="1">
    <source>
        <dbReference type="SAM" id="Coils"/>
    </source>
</evidence>
<protein>
    <recommendedName>
        <fullName evidence="6">MalT-like TPR region domain-containing protein</fullName>
    </recommendedName>
</protein>
<evidence type="ECO:0000256" key="2">
    <source>
        <dbReference type="SAM" id="Phobius"/>
    </source>
</evidence>
<organism evidence="4 5">
    <name type="scientific">Sphingobacterium arenae</name>
    <dbReference type="NCBI Taxonomy" id="1280598"/>
    <lineage>
        <taxon>Bacteria</taxon>
        <taxon>Pseudomonadati</taxon>
        <taxon>Bacteroidota</taxon>
        <taxon>Sphingobacteriia</taxon>
        <taxon>Sphingobacteriales</taxon>
        <taxon>Sphingobacteriaceae</taxon>
        <taxon>Sphingobacterium</taxon>
    </lineage>
</organism>
<keyword evidence="2" id="KW-0472">Membrane</keyword>
<comment type="caution">
    <text evidence="4">The sequence shown here is derived from an EMBL/GenBank/DDBJ whole genome shotgun (WGS) entry which is preliminary data.</text>
</comment>
<evidence type="ECO:0000256" key="3">
    <source>
        <dbReference type="SAM" id="SignalP"/>
    </source>
</evidence>
<feature type="transmembrane region" description="Helical" evidence="2">
    <location>
        <begin position="345"/>
        <end position="364"/>
    </location>
</feature>
<feature type="coiled-coil region" evidence="1">
    <location>
        <begin position="411"/>
        <end position="456"/>
    </location>
</feature>
<dbReference type="InterPro" id="IPR011990">
    <property type="entry name" value="TPR-like_helical_dom_sf"/>
</dbReference>
<keyword evidence="3" id="KW-0732">Signal</keyword>
<evidence type="ECO:0000313" key="4">
    <source>
        <dbReference type="EMBL" id="MBD1427316.1"/>
    </source>
</evidence>
<reference evidence="4 5" key="1">
    <citation type="submission" date="2020-08" db="EMBL/GenBank/DDBJ databases">
        <title>Sphingobacterium sp. DN00404 isolated from aquaculture water.</title>
        <authorList>
            <person name="Zhang M."/>
        </authorList>
    </citation>
    <scope>NUCLEOTIDE SEQUENCE [LARGE SCALE GENOMIC DNA]</scope>
    <source>
        <strain evidence="4 5">KCTC 32294</strain>
    </source>
</reference>